<sequence length="77" mass="8947">MGMFKNFLLRQTLKAKMKGVPEAEREKMLAMMEKNPEFFKKIGEEVQKKVKAGQGEMAATMVVMREHQAELQKLMKE</sequence>
<dbReference type="Proteomes" id="UP000229794">
    <property type="component" value="Unassembled WGS sequence"/>
</dbReference>
<protein>
    <recommendedName>
        <fullName evidence="3">Plasmodium falciparum erythrocyte membrane protein-1 N-terminal segment domain-containing protein</fullName>
    </recommendedName>
</protein>
<proteinExistence type="predicted"/>
<evidence type="ECO:0008006" key="3">
    <source>
        <dbReference type="Google" id="ProtNLM"/>
    </source>
</evidence>
<reference evidence="1 2" key="1">
    <citation type="submission" date="2017-09" db="EMBL/GenBank/DDBJ databases">
        <title>Depth-based differentiation of microbial function through sediment-hosted aquifers and enrichment of novel symbionts in the deep terrestrial subsurface.</title>
        <authorList>
            <person name="Probst A.J."/>
            <person name="Ladd B."/>
            <person name="Jarett J.K."/>
            <person name="Geller-Mcgrath D.E."/>
            <person name="Sieber C.M."/>
            <person name="Emerson J.B."/>
            <person name="Anantharaman K."/>
            <person name="Thomas B.C."/>
            <person name="Malmstrom R."/>
            <person name="Stieglmeier M."/>
            <person name="Klingl A."/>
            <person name="Woyke T."/>
            <person name="Ryan C.M."/>
            <person name="Banfield J.F."/>
        </authorList>
    </citation>
    <scope>NUCLEOTIDE SEQUENCE [LARGE SCALE GENOMIC DNA]</scope>
    <source>
        <strain evidence="1">CG22_combo_CG10-13_8_21_14_all_42_17</strain>
    </source>
</reference>
<dbReference type="EMBL" id="PCST01000022">
    <property type="protein sequence ID" value="PIP55674.1"/>
    <property type="molecule type" value="Genomic_DNA"/>
</dbReference>
<evidence type="ECO:0000313" key="2">
    <source>
        <dbReference type="Proteomes" id="UP000229794"/>
    </source>
</evidence>
<dbReference type="AlphaFoldDB" id="A0A2H0BDH1"/>
<organism evidence="1 2">
    <name type="scientific">Candidatus Zambryskibacteria bacterium CG22_combo_CG10-13_8_21_14_all_42_17</name>
    <dbReference type="NCBI Taxonomy" id="1975118"/>
    <lineage>
        <taxon>Bacteria</taxon>
        <taxon>Candidatus Zambryskiibacteriota</taxon>
    </lineage>
</organism>
<name>A0A2H0BDH1_9BACT</name>
<gene>
    <name evidence="1" type="ORF">COX06_01960</name>
</gene>
<evidence type="ECO:0000313" key="1">
    <source>
        <dbReference type="EMBL" id="PIP55674.1"/>
    </source>
</evidence>
<comment type="caution">
    <text evidence="1">The sequence shown here is derived from an EMBL/GenBank/DDBJ whole genome shotgun (WGS) entry which is preliminary data.</text>
</comment>
<accession>A0A2H0BDH1</accession>